<evidence type="ECO:0000259" key="6">
    <source>
        <dbReference type="Pfam" id="PF17908"/>
    </source>
</evidence>
<dbReference type="Gene3D" id="1.25.40.10">
    <property type="entry name" value="Tetratricopeptide repeat domain"/>
    <property type="match status" value="5"/>
</dbReference>
<feature type="domain" description="NB-ARC" evidence="4">
    <location>
        <begin position="160"/>
        <end position="319"/>
    </location>
</feature>
<accession>A0A0E3LI30</accession>
<dbReference type="InterPro" id="IPR025139">
    <property type="entry name" value="DUF4062"/>
</dbReference>
<dbReference type="Pfam" id="PF17908">
    <property type="entry name" value="APAF1_C"/>
    <property type="match status" value="1"/>
</dbReference>
<dbReference type="InterPro" id="IPR011990">
    <property type="entry name" value="TPR-like_helical_dom_sf"/>
</dbReference>
<dbReference type="Pfam" id="PF00931">
    <property type="entry name" value="NB-ARC"/>
    <property type="match status" value="1"/>
</dbReference>
<evidence type="ECO:0000259" key="5">
    <source>
        <dbReference type="Pfam" id="PF13271"/>
    </source>
</evidence>
<dbReference type="GO" id="GO:0005829">
    <property type="term" value="C:cytosol"/>
    <property type="evidence" value="ECO:0007669"/>
    <property type="project" value="UniProtKB-ARBA"/>
</dbReference>
<dbReference type="Gene3D" id="1.25.40.370">
    <property type="match status" value="1"/>
</dbReference>
<evidence type="ECO:0000256" key="2">
    <source>
        <dbReference type="ARBA" id="ARBA00022703"/>
    </source>
</evidence>
<feature type="domain" description="APAF-1 helical" evidence="6">
    <location>
        <begin position="500"/>
        <end position="553"/>
    </location>
</feature>
<dbReference type="KEGG" id="mvc:MSVAZ_3037"/>
<name>A0A0E3LI30_9EURY</name>
<dbReference type="InterPro" id="IPR016024">
    <property type="entry name" value="ARM-type_fold"/>
</dbReference>
<evidence type="ECO:0000256" key="1">
    <source>
        <dbReference type="ARBA" id="ARBA00022574"/>
    </source>
</evidence>
<evidence type="ECO:0008006" key="9">
    <source>
        <dbReference type="Google" id="ProtNLM"/>
    </source>
</evidence>
<dbReference type="Pfam" id="PF13271">
    <property type="entry name" value="DUF4062"/>
    <property type="match status" value="1"/>
</dbReference>
<dbReference type="Gene3D" id="1.10.10.10">
    <property type="entry name" value="Winged helix-like DNA-binding domain superfamily/Winged helix DNA-binding domain"/>
    <property type="match status" value="1"/>
</dbReference>
<dbReference type="STRING" id="1434123.MSVAZ_3037"/>
<dbReference type="InterPro" id="IPR027417">
    <property type="entry name" value="P-loop_NTPase"/>
</dbReference>
<feature type="domain" description="DUF4062" evidence="5">
    <location>
        <begin position="1"/>
        <end position="59"/>
    </location>
</feature>
<keyword evidence="2" id="KW-0053">Apoptosis</keyword>
<gene>
    <name evidence="7" type="ORF">MSVAZ_3037</name>
</gene>
<dbReference type="SUPFAM" id="SSF52540">
    <property type="entry name" value="P-loop containing nucleoside triphosphate hydrolases"/>
    <property type="match status" value="1"/>
</dbReference>
<dbReference type="PATRIC" id="fig|1434123.4.peg.3737"/>
<dbReference type="EMBL" id="CP009520">
    <property type="protein sequence ID" value="AKB45306.1"/>
    <property type="molecule type" value="Genomic_DNA"/>
</dbReference>
<dbReference type="Gene3D" id="3.40.50.300">
    <property type="entry name" value="P-loop containing nucleotide triphosphate hydrolases"/>
    <property type="match status" value="1"/>
</dbReference>
<evidence type="ECO:0000313" key="8">
    <source>
        <dbReference type="Proteomes" id="UP000033096"/>
    </source>
</evidence>
<dbReference type="HOGENOM" id="CLU_002777_0_0_2"/>
<keyword evidence="3" id="KW-0677">Repeat</keyword>
<dbReference type="PRINTS" id="PR00364">
    <property type="entry name" value="DISEASERSIST"/>
</dbReference>
<keyword evidence="8" id="KW-1185">Reference proteome</keyword>
<proteinExistence type="predicted"/>
<evidence type="ECO:0000259" key="4">
    <source>
        <dbReference type="Pfam" id="PF00931"/>
    </source>
</evidence>
<dbReference type="PANTHER" id="PTHR22845:SF5">
    <property type="entry name" value="APOPTOTIC PROTEASE-ACTIVATING FACTOR 1"/>
    <property type="match status" value="1"/>
</dbReference>
<dbReference type="SUPFAM" id="SSF48371">
    <property type="entry name" value="ARM repeat"/>
    <property type="match status" value="2"/>
</dbReference>
<protein>
    <recommendedName>
        <fullName evidence="9">NB-ARC domain-containing protein</fullName>
    </recommendedName>
</protein>
<dbReference type="InterPro" id="IPR041452">
    <property type="entry name" value="APAF1_C"/>
</dbReference>
<dbReference type="GO" id="GO:0043531">
    <property type="term" value="F:ADP binding"/>
    <property type="evidence" value="ECO:0007669"/>
    <property type="project" value="InterPro"/>
</dbReference>
<keyword evidence="1" id="KW-0853">WD repeat</keyword>
<evidence type="ECO:0000313" key="7">
    <source>
        <dbReference type="EMBL" id="AKB45306.1"/>
    </source>
</evidence>
<organism evidence="7 8">
    <name type="scientific">Methanosarcina vacuolata Z-761</name>
    <dbReference type="NCBI Taxonomy" id="1434123"/>
    <lineage>
        <taxon>Archaea</taxon>
        <taxon>Methanobacteriati</taxon>
        <taxon>Methanobacteriota</taxon>
        <taxon>Stenosarchaea group</taxon>
        <taxon>Methanomicrobia</taxon>
        <taxon>Methanosarcinales</taxon>
        <taxon>Methanosarcinaceae</taxon>
        <taxon>Methanosarcina</taxon>
    </lineage>
</organism>
<dbReference type="InterPro" id="IPR036388">
    <property type="entry name" value="WH-like_DNA-bd_sf"/>
</dbReference>
<evidence type="ECO:0000256" key="3">
    <source>
        <dbReference type="ARBA" id="ARBA00022737"/>
    </source>
</evidence>
<reference evidence="7 8" key="1">
    <citation type="submission" date="2014-07" db="EMBL/GenBank/DDBJ databases">
        <title>Methanogenic archaea and the global carbon cycle.</title>
        <authorList>
            <person name="Henriksen J.R."/>
            <person name="Luke J."/>
            <person name="Reinhart S."/>
            <person name="Benedict M.N."/>
            <person name="Youngblut N.D."/>
            <person name="Metcalf M.E."/>
            <person name="Whitaker R.J."/>
            <person name="Metcalf W.W."/>
        </authorList>
    </citation>
    <scope>NUCLEOTIDE SEQUENCE [LARGE SCALE GENOMIC DNA]</scope>
    <source>
        <strain evidence="7 8">Z-761</strain>
    </source>
</reference>
<sequence>MGHEDIAMEYYVAGDERPVDKCLEDVASCDLYIGIFAWRYGFVPKGYDKSITELEYRKAVETGKHCLIFLLHENAPWPRNLIDKGEDQEKIEALRNELSAEKTVSFFNTPDELASVVGSAVHNWEINNRNPVRNPVREPFHIAPIQVPSLTESFVELPVMQEIKSHLLNGSNSQGILAITAIQGLGGIGKTTLAKIVAHDKEVQSYFSNGILWVTLGQEPDKLSLLNGWIKELGDSQSNHTTVETASNHLITLLYEKHILLVVDDAWNSRDVKPFLVGGSSCQTIITTRKAYIADDLGAKCYSLNLMTEEQSLELFAKVLQDSWKENEKEHALKVAKDVGYLPLALNLAAKRRKRDYPWVKIHEALEEEIALLSVLSPRVLGKREEGLEASLNLSLKALRSYDEEAFLNFIWLGVLPDDIKVNEKMASTLWGIDKEEAGYVLEFLWEEGLLTQDSIIQLGNEKLKTYRIHDLFHDIACHYLTRSPNTENSTELPGLGLTLNEAHTSLLNRYQSKMQKVGLWHTLEDDAYIHSHLTWHMEKAGKIEDIHNLLIEETENGKNGWYEALESLELNAVFIEDLMKAWNLSEKNSEHQIEQGNKTSFIGLELRYALIYTSINSLSSNISTELLVALLETKKWNETKVFIYAQKEPDSYERVTKLISIYRIINDESMKEEVMDKALEITSRIQYDYARSNALSALVPHLDGQRKEEVIEKALEIASKIQNDYYRLNALSVLVPHLDGQRKEEVMDKALEITSRIQDDYHRSNALSALIPHLDGQRKEEVMDKALEIASRIQFDYARSNALSALIPHLDSQRKEEVIEKALEIASKSQNDYYRSNALLALVPHLDGQREEVIEKALEIASKIQDDYHRSNTLFALVPYLDGQRKEEVIEKALEITSRIQDNYYRARALSTLVPHLDGQRKEEVIEKALEIASKIQNDYYRSNVLSALVPHLDGQRKEEVMDKALEITSRIQDDYHRSNVLSALVPHLDGQRKEEVMEKALEITSRIQDDYHRSNALSALVPHLDGQRKEEVMDKALEITSRIQDDYHRSNALSALVPHLDGQRKEEVIEKALEITSRIQDDYYRLNALSVLVPHLDGQRKEEVMDKALEITSRIQDDYHRSNALSALIPHLDVQRKEEVIEKALEIASKIQDDTLRADALSVLVPHLDVQRKEEVIEKALEIASKIQDDILRADALSVLVPHLDSQRKEEAMEKALEIASKIQLDYVGVDVLCFALSSMRNSPSNKLYFLWRKGIRILREYPRSNLLSNIITLIPVMNDLGEDETLFEISRAIIDVSNWFP</sequence>
<dbReference type="InterPro" id="IPR002182">
    <property type="entry name" value="NB-ARC"/>
</dbReference>
<dbReference type="Proteomes" id="UP000033096">
    <property type="component" value="Chromosome"/>
</dbReference>
<dbReference type="PANTHER" id="PTHR22845">
    <property type="entry name" value="APOPTOTIC PROTEASE-ACTIVATING FACTOR 1"/>
    <property type="match status" value="1"/>
</dbReference>